<name>A0A430K953_9FLAO</name>
<dbReference type="InterPro" id="IPR013766">
    <property type="entry name" value="Thioredoxin_domain"/>
</dbReference>
<evidence type="ECO:0000313" key="4">
    <source>
        <dbReference type="Proteomes" id="UP000267585"/>
    </source>
</evidence>
<proteinExistence type="predicted"/>
<dbReference type="EMBL" id="RQPJ01000001">
    <property type="protein sequence ID" value="RTE55586.1"/>
    <property type="molecule type" value="Genomic_DNA"/>
</dbReference>
<organism evidence="3 4">
    <name type="scientific">Arenibacter aquaticus</name>
    <dbReference type="NCBI Taxonomy" id="2489054"/>
    <lineage>
        <taxon>Bacteria</taxon>
        <taxon>Pseudomonadati</taxon>
        <taxon>Bacteroidota</taxon>
        <taxon>Flavobacteriia</taxon>
        <taxon>Flavobacteriales</taxon>
        <taxon>Flavobacteriaceae</taxon>
        <taxon>Arenibacter</taxon>
    </lineage>
</organism>
<evidence type="ECO:0000256" key="1">
    <source>
        <dbReference type="SAM" id="SignalP"/>
    </source>
</evidence>
<dbReference type="OrthoDB" id="6399635at2"/>
<reference evidence="3 4" key="1">
    <citation type="submission" date="2018-11" db="EMBL/GenBank/DDBJ databases">
        <title>Arenibacter aquaticus sp.nov., a marine bacterium isolated from surface seawater in the South China Sea.</title>
        <authorList>
            <person name="Guo J."/>
            <person name="Sun J."/>
        </authorList>
    </citation>
    <scope>NUCLEOTIDE SEQUENCE [LARGE SCALE GENOMIC DNA]</scope>
    <source>
        <strain evidence="3 4">GUO666</strain>
    </source>
</reference>
<dbReference type="Proteomes" id="UP000267585">
    <property type="component" value="Unassembled WGS sequence"/>
</dbReference>
<sequence>MPKKYTFLLIACCFGLFLHAQQQILGTMTPAEDYKWLIAYQLGPGYQNYVADSAVKDGNFTINIPENAKTGVYRLVYAIPQDEFYFDVIYNGAEDIKLSFSTEEGLRFHNSEENILYNNYFAAVNELESEIIQFYSTPNTNPSILSNIHKELDQLQKEYETRSKGLISGHFITANKPYIPSSHENIETYVQHKKEHYFDALDFSDPVLQGSAFLTDKAVNYVFTALPYRKMSAEELEKEMQANIARLGRILQPHDPQFKTALLGTIWNQLTQNNYNSTADYLYKNYLKTLAEETNDTELLNSIATYNRLRPGAQAPEITWKDKGETKKLSDLAAANNYLIVFWSSTCSHCLQQLPELHKRIKDIPNITVLAIGLEDDGENWEMESAKLPGFTHGIALGKWESPYTTLYDIHQTPTYYILDKDKRIIAKPEDYKEAVALLKKNQ</sequence>
<keyword evidence="4" id="KW-1185">Reference proteome</keyword>
<evidence type="ECO:0000313" key="3">
    <source>
        <dbReference type="EMBL" id="RTE55586.1"/>
    </source>
</evidence>
<feature type="signal peptide" evidence="1">
    <location>
        <begin position="1"/>
        <end position="20"/>
    </location>
</feature>
<dbReference type="Pfam" id="PF00578">
    <property type="entry name" value="AhpC-TSA"/>
    <property type="match status" value="1"/>
</dbReference>
<dbReference type="Gene3D" id="3.40.30.10">
    <property type="entry name" value="Glutaredoxin"/>
    <property type="match status" value="1"/>
</dbReference>
<keyword evidence="1" id="KW-0732">Signal</keyword>
<accession>A0A430K953</accession>
<evidence type="ECO:0000259" key="2">
    <source>
        <dbReference type="PROSITE" id="PS51352"/>
    </source>
</evidence>
<dbReference type="InterPro" id="IPR036249">
    <property type="entry name" value="Thioredoxin-like_sf"/>
</dbReference>
<comment type="caution">
    <text evidence="3">The sequence shown here is derived from an EMBL/GenBank/DDBJ whole genome shotgun (WGS) entry which is preliminary data.</text>
</comment>
<dbReference type="PROSITE" id="PS51352">
    <property type="entry name" value="THIOREDOXIN_2"/>
    <property type="match status" value="1"/>
</dbReference>
<gene>
    <name evidence="3" type="ORF">EHW67_01835</name>
</gene>
<dbReference type="SUPFAM" id="SSF52833">
    <property type="entry name" value="Thioredoxin-like"/>
    <property type="match status" value="1"/>
</dbReference>
<feature type="domain" description="Thioredoxin" evidence="2">
    <location>
        <begin position="309"/>
        <end position="441"/>
    </location>
</feature>
<protein>
    <submittedName>
        <fullName evidence="3">TlpA family protein disulfide reductase</fullName>
    </submittedName>
</protein>
<dbReference type="AlphaFoldDB" id="A0A430K953"/>
<dbReference type="InterPro" id="IPR000866">
    <property type="entry name" value="AhpC/TSA"/>
</dbReference>
<feature type="chain" id="PRO_5019363031" evidence="1">
    <location>
        <begin position="21"/>
        <end position="443"/>
    </location>
</feature>